<dbReference type="SUPFAM" id="SSF56672">
    <property type="entry name" value="DNA/RNA polymerases"/>
    <property type="match status" value="1"/>
</dbReference>
<dbReference type="GO" id="GO:0003964">
    <property type="term" value="F:RNA-directed DNA polymerase activity"/>
    <property type="evidence" value="ECO:0007669"/>
    <property type="project" value="UniProtKB-KW"/>
</dbReference>
<keyword evidence="6" id="KW-0695">RNA-directed DNA polymerase</keyword>
<dbReference type="PANTHER" id="PTHR35046:SF26">
    <property type="entry name" value="RNA-DIRECTED DNA POLYMERASE"/>
    <property type="match status" value="1"/>
</dbReference>
<accession>A0A371F9L5</accession>
<sequence>MHEKAFNLLKDKLTNAPSICLPNLIKLLKLNESKPIAYFSEKLSGTTLNYPTYDEELYALMRTLLIWQHYLWPREFINHSSYQSLKFLKISRTNPFEEEGNDRDPTNKVKVSFRGIGGPMIMSKIKMMKQSLQGLILEIKESLEPSELEVD</sequence>
<dbReference type="AlphaFoldDB" id="A0A371F9L5"/>
<dbReference type="Proteomes" id="UP000257109">
    <property type="component" value="Unassembled WGS sequence"/>
</dbReference>
<name>A0A371F9L5_MUCPR</name>
<keyword evidence="4" id="KW-0255">Endonuclease</keyword>
<comment type="caution">
    <text evidence="8">The sequence shown here is derived from an EMBL/GenBank/DDBJ whole genome shotgun (WGS) entry which is preliminary data.</text>
</comment>
<gene>
    <name evidence="8" type="ORF">CR513_45202</name>
</gene>
<dbReference type="GO" id="GO:0004519">
    <property type="term" value="F:endonuclease activity"/>
    <property type="evidence" value="ECO:0007669"/>
    <property type="project" value="UniProtKB-KW"/>
</dbReference>
<evidence type="ECO:0000259" key="7">
    <source>
        <dbReference type="Pfam" id="PF17917"/>
    </source>
</evidence>
<dbReference type="GO" id="GO:0016787">
    <property type="term" value="F:hydrolase activity"/>
    <property type="evidence" value="ECO:0007669"/>
    <property type="project" value="UniProtKB-KW"/>
</dbReference>
<evidence type="ECO:0000256" key="2">
    <source>
        <dbReference type="ARBA" id="ARBA00022695"/>
    </source>
</evidence>
<dbReference type="OrthoDB" id="1933708at2759"/>
<evidence type="ECO:0000256" key="1">
    <source>
        <dbReference type="ARBA" id="ARBA00022679"/>
    </source>
</evidence>
<feature type="domain" description="Reverse transcriptase RNase H-like" evidence="7">
    <location>
        <begin position="30"/>
        <end position="93"/>
    </location>
</feature>
<evidence type="ECO:0000256" key="6">
    <source>
        <dbReference type="ARBA" id="ARBA00022918"/>
    </source>
</evidence>
<keyword evidence="3" id="KW-0540">Nuclease</keyword>
<organism evidence="8 9">
    <name type="scientific">Mucuna pruriens</name>
    <name type="common">Velvet bean</name>
    <name type="synonym">Dolichos pruriens</name>
    <dbReference type="NCBI Taxonomy" id="157652"/>
    <lineage>
        <taxon>Eukaryota</taxon>
        <taxon>Viridiplantae</taxon>
        <taxon>Streptophyta</taxon>
        <taxon>Embryophyta</taxon>
        <taxon>Tracheophyta</taxon>
        <taxon>Spermatophyta</taxon>
        <taxon>Magnoliopsida</taxon>
        <taxon>eudicotyledons</taxon>
        <taxon>Gunneridae</taxon>
        <taxon>Pentapetalae</taxon>
        <taxon>rosids</taxon>
        <taxon>fabids</taxon>
        <taxon>Fabales</taxon>
        <taxon>Fabaceae</taxon>
        <taxon>Papilionoideae</taxon>
        <taxon>50 kb inversion clade</taxon>
        <taxon>NPAAA clade</taxon>
        <taxon>indigoferoid/millettioid clade</taxon>
        <taxon>Phaseoleae</taxon>
        <taxon>Mucuna</taxon>
    </lineage>
</organism>
<keyword evidence="2" id="KW-0548">Nucleotidyltransferase</keyword>
<keyword evidence="1" id="KW-0808">Transferase</keyword>
<evidence type="ECO:0000256" key="4">
    <source>
        <dbReference type="ARBA" id="ARBA00022759"/>
    </source>
</evidence>
<dbReference type="PANTHER" id="PTHR35046">
    <property type="entry name" value="ZINC KNUCKLE (CCHC-TYPE) FAMILY PROTEIN"/>
    <property type="match status" value="1"/>
</dbReference>
<dbReference type="InterPro" id="IPR041373">
    <property type="entry name" value="RT_RNaseH"/>
</dbReference>
<reference evidence="8" key="1">
    <citation type="submission" date="2018-05" db="EMBL/GenBank/DDBJ databases">
        <title>Draft genome of Mucuna pruriens seed.</title>
        <authorList>
            <person name="Nnadi N.E."/>
            <person name="Vos R."/>
            <person name="Hasami M.H."/>
            <person name="Devisetty U.K."/>
            <person name="Aguiy J.C."/>
        </authorList>
    </citation>
    <scope>NUCLEOTIDE SEQUENCE [LARGE SCALE GENOMIC DNA]</scope>
    <source>
        <strain evidence="8">JCA_2017</strain>
    </source>
</reference>
<evidence type="ECO:0000256" key="3">
    <source>
        <dbReference type="ARBA" id="ARBA00022722"/>
    </source>
</evidence>
<evidence type="ECO:0000256" key="5">
    <source>
        <dbReference type="ARBA" id="ARBA00022801"/>
    </source>
</evidence>
<evidence type="ECO:0000313" key="9">
    <source>
        <dbReference type="Proteomes" id="UP000257109"/>
    </source>
</evidence>
<feature type="non-terminal residue" evidence="8">
    <location>
        <position position="1"/>
    </location>
</feature>
<dbReference type="EMBL" id="QJKJ01009991">
    <property type="protein sequence ID" value="RDX74975.1"/>
    <property type="molecule type" value="Genomic_DNA"/>
</dbReference>
<dbReference type="Pfam" id="PF17917">
    <property type="entry name" value="RT_RNaseH"/>
    <property type="match status" value="1"/>
</dbReference>
<keyword evidence="5" id="KW-0378">Hydrolase</keyword>
<keyword evidence="9" id="KW-1185">Reference proteome</keyword>
<protein>
    <recommendedName>
        <fullName evidence="7">Reverse transcriptase RNase H-like domain-containing protein</fullName>
    </recommendedName>
</protein>
<dbReference type="InterPro" id="IPR043502">
    <property type="entry name" value="DNA/RNA_pol_sf"/>
</dbReference>
<proteinExistence type="predicted"/>
<evidence type="ECO:0000313" key="8">
    <source>
        <dbReference type="EMBL" id="RDX74975.1"/>
    </source>
</evidence>